<evidence type="ECO:0000259" key="2">
    <source>
        <dbReference type="PROSITE" id="PS50966"/>
    </source>
</evidence>
<dbReference type="Proteomes" id="UP000186583">
    <property type="component" value="Unassembled WGS sequence"/>
</dbReference>
<feature type="domain" description="SWIM-type" evidence="2">
    <location>
        <begin position="92"/>
        <end position="130"/>
    </location>
</feature>
<dbReference type="InterPro" id="IPR007527">
    <property type="entry name" value="Znf_SWIM"/>
</dbReference>
<keyword evidence="1" id="KW-0863">Zinc-finger</keyword>
<dbReference type="PROSITE" id="PS50966">
    <property type="entry name" value="ZF_SWIM"/>
    <property type="match status" value="1"/>
</dbReference>
<accession>A0A1Q8S2V9</accession>
<comment type="caution">
    <text evidence="3">The sequence shown here is derived from an EMBL/GenBank/DDBJ whole genome shotgun (WGS) entry which is preliminary data.</text>
</comment>
<keyword evidence="1" id="KW-0862">Zinc</keyword>
<dbReference type="OrthoDB" id="4850463at2759"/>
<keyword evidence="1" id="KW-0479">Metal-binding</keyword>
<dbReference type="AlphaFoldDB" id="A0A1Q8S2V9"/>
<evidence type="ECO:0000256" key="1">
    <source>
        <dbReference type="PROSITE-ProRule" id="PRU00325"/>
    </source>
</evidence>
<dbReference type="EMBL" id="MPGH01000027">
    <property type="protein sequence ID" value="OLN95750.1"/>
    <property type="molecule type" value="Genomic_DNA"/>
</dbReference>
<evidence type="ECO:0000313" key="4">
    <source>
        <dbReference type="Proteomes" id="UP000186583"/>
    </source>
</evidence>
<organism evidence="3 4">
    <name type="scientific">Colletotrichum chlorophyti</name>
    <dbReference type="NCBI Taxonomy" id="708187"/>
    <lineage>
        <taxon>Eukaryota</taxon>
        <taxon>Fungi</taxon>
        <taxon>Dikarya</taxon>
        <taxon>Ascomycota</taxon>
        <taxon>Pezizomycotina</taxon>
        <taxon>Sordariomycetes</taxon>
        <taxon>Hypocreomycetidae</taxon>
        <taxon>Glomerellales</taxon>
        <taxon>Glomerellaceae</taxon>
        <taxon>Colletotrichum</taxon>
    </lineage>
</organism>
<protein>
    <recommendedName>
        <fullName evidence="2">SWIM-type domain-containing protein</fullName>
    </recommendedName>
</protein>
<dbReference type="STRING" id="708187.A0A1Q8S2V9"/>
<sequence>MGIPGTEGADVLAKEACKQSPDSQPQSIFAHLKRQSKTIAILFARRWPSLCPRQYADLGIVPHLKPAELCLPRHLLGRLYAARSHHGDFVAYHVRFAHQNALLNCSCGRPKSPVHFYLCKHGRKAKLWRRQALIVC</sequence>
<keyword evidence="4" id="KW-1185">Reference proteome</keyword>
<evidence type="ECO:0000313" key="3">
    <source>
        <dbReference type="EMBL" id="OLN95750.1"/>
    </source>
</evidence>
<dbReference type="GO" id="GO:0008270">
    <property type="term" value="F:zinc ion binding"/>
    <property type="evidence" value="ECO:0007669"/>
    <property type="project" value="UniProtKB-KW"/>
</dbReference>
<reference evidence="3 4" key="1">
    <citation type="submission" date="2016-11" db="EMBL/GenBank/DDBJ databases">
        <title>Draft Genome Assembly of Colletotrichum chlorophyti a pathogen of herbaceous plants.</title>
        <authorList>
            <person name="Gan P."/>
            <person name="Narusaka M."/>
            <person name="Tsushima A."/>
            <person name="Narusaka Y."/>
            <person name="Takano Y."/>
            <person name="Shirasu K."/>
        </authorList>
    </citation>
    <scope>NUCLEOTIDE SEQUENCE [LARGE SCALE GENOMIC DNA]</scope>
    <source>
        <strain evidence="3 4">NTL11</strain>
    </source>
</reference>
<gene>
    <name evidence="3" type="ORF">CCHL11_02793</name>
</gene>
<name>A0A1Q8S2V9_9PEZI</name>
<proteinExistence type="predicted"/>